<proteinExistence type="inferred from homology"/>
<comment type="caution">
    <text evidence="16">The sequence shown here is derived from an EMBL/GenBank/DDBJ whole genome shotgun (WGS) entry which is preliminary data.</text>
</comment>
<dbReference type="SUPFAM" id="SSF52490">
    <property type="entry name" value="Tubulin nucleotide-binding domain-like"/>
    <property type="match status" value="1"/>
</dbReference>
<evidence type="ECO:0000313" key="16">
    <source>
        <dbReference type="EMBL" id="KAK5642881.1"/>
    </source>
</evidence>
<dbReference type="PRINTS" id="PR01161">
    <property type="entry name" value="TUBULIN"/>
</dbReference>
<evidence type="ECO:0000256" key="5">
    <source>
        <dbReference type="ARBA" id="ARBA00014184"/>
    </source>
</evidence>
<dbReference type="GO" id="GO:0005929">
    <property type="term" value="C:cilium"/>
    <property type="evidence" value="ECO:0007669"/>
    <property type="project" value="UniProtKB-SubCell"/>
</dbReference>
<dbReference type="Gene3D" id="3.40.50.1440">
    <property type="entry name" value="Tubulin/FtsZ, GTPase domain"/>
    <property type="match status" value="1"/>
</dbReference>
<sequence length="422" mass="47488">MSILTLQFGQCGNQIGKALYEELYSDIKTDASKTGVTKNANIDYVAESVNRWFSVNKNGVWDVKSILIDTESKVVSNVTNNGFYKFRNIVAKSHGGAANNWAYGYSSKSELLMDDVQECVRKEFEKDGGVLSIVGILGSAGGTGSGVGSKALETLREEYPKKLITGVVVLPYRRGEVVTQSYNSVLTLSKLYTVTDGIYLYENDFMHRMCSKLLSLSSVTFQNINSVIAQQLAATFQPLHHTTIWDIQKNLTSHPHYKLVQMRSAPHVSGEHLRYEAPATWSILVNQIRNAMKPDLQDYTGKFGERMKCTSNVFISRGGPPLSDENLKPVSDPNLYVTWVPSQCNLSHFNHSRTMKDIKKFVTCLTNNNYVCLTLQSILDDAWSLFGSRAYLHHYQRFNIDDQFFLDSFDAFEAVCESYKTL</sequence>
<evidence type="ECO:0000256" key="1">
    <source>
        <dbReference type="ARBA" id="ARBA00004114"/>
    </source>
</evidence>
<dbReference type="GO" id="GO:0005634">
    <property type="term" value="C:nucleus"/>
    <property type="evidence" value="ECO:0007669"/>
    <property type="project" value="UniProtKB-SubCell"/>
</dbReference>
<comment type="similarity">
    <text evidence="4 14">Belongs to the tubulin family.</text>
</comment>
<evidence type="ECO:0000259" key="15">
    <source>
        <dbReference type="SMART" id="SM00864"/>
    </source>
</evidence>
<dbReference type="AlphaFoldDB" id="A0AAN7VC90"/>
<dbReference type="SUPFAM" id="SSF55307">
    <property type="entry name" value="Tubulin C-terminal domain-like"/>
    <property type="match status" value="1"/>
</dbReference>
<organism evidence="16 17">
    <name type="scientific">Pyrocoelia pectoralis</name>
    <dbReference type="NCBI Taxonomy" id="417401"/>
    <lineage>
        <taxon>Eukaryota</taxon>
        <taxon>Metazoa</taxon>
        <taxon>Ecdysozoa</taxon>
        <taxon>Arthropoda</taxon>
        <taxon>Hexapoda</taxon>
        <taxon>Insecta</taxon>
        <taxon>Pterygota</taxon>
        <taxon>Neoptera</taxon>
        <taxon>Endopterygota</taxon>
        <taxon>Coleoptera</taxon>
        <taxon>Polyphaga</taxon>
        <taxon>Elateriformia</taxon>
        <taxon>Elateroidea</taxon>
        <taxon>Lampyridae</taxon>
        <taxon>Lampyrinae</taxon>
        <taxon>Pyrocoelia</taxon>
    </lineage>
</organism>
<dbReference type="Proteomes" id="UP001329430">
    <property type="component" value="Chromosome 6"/>
</dbReference>
<keyword evidence="9 14" id="KW-0342">GTP-binding</keyword>
<dbReference type="InterPro" id="IPR008280">
    <property type="entry name" value="Tub_FtsZ_C"/>
</dbReference>
<evidence type="ECO:0000313" key="17">
    <source>
        <dbReference type="Proteomes" id="UP001329430"/>
    </source>
</evidence>
<evidence type="ECO:0000256" key="14">
    <source>
        <dbReference type="RuleBase" id="RU000352"/>
    </source>
</evidence>
<keyword evidence="10" id="KW-0539">Nucleus</keyword>
<dbReference type="GO" id="GO:0030030">
    <property type="term" value="P:cell projection organization"/>
    <property type="evidence" value="ECO:0007669"/>
    <property type="project" value="UniProtKB-KW"/>
</dbReference>
<dbReference type="GO" id="GO:0005814">
    <property type="term" value="C:centriole"/>
    <property type="evidence" value="ECO:0007669"/>
    <property type="project" value="UniProtKB-SubCell"/>
</dbReference>
<dbReference type="GO" id="GO:0007017">
    <property type="term" value="P:microtubule-based process"/>
    <property type="evidence" value="ECO:0007669"/>
    <property type="project" value="InterPro"/>
</dbReference>
<dbReference type="Pfam" id="PF00091">
    <property type="entry name" value="Tubulin"/>
    <property type="match status" value="1"/>
</dbReference>
<evidence type="ECO:0000256" key="3">
    <source>
        <dbReference type="ARBA" id="ARBA00004138"/>
    </source>
</evidence>
<keyword evidence="8" id="KW-0970">Cilium biogenesis/degradation</keyword>
<accession>A0AAN7VC90</accession>
<dbReference type="PANTHER" id="PTHR11588">
    <property type="entry name" value="TUBULIN"/>
    <property type="match status" value="1"/>
</dbReference>
<keyword evidence="11" id="KW-0966">Cell projection</keyword>
<evidence type="ECO:0000256" key="9">
    <source>
        <dbReference type="ARBA" id="ARBA00023134"/>
    </source>
</evidence>
<evidence type="ECO:0000256" key="13">
    <source>
        <dbReference type="ARBA" id="ARBA00046149"/>
    </source>
</evidence>
<dbReference type="InterPro" id="IPR003008">
    <property type="entry name" value="Tubulin_FtsZ_GTPase"/>
</dbReference>
<dbReference type="SMART" id="SM00864">
    <property type="entry name" value="Tubulin"/>
    <property type="match status" value="1"/>
</dbReference>
<keyword evidence="17" id="KW-1185">Reference proteome</keyword>
<dbReference type="InterPro" id="IPR017975">
    <property type="entry name" value="Tubulin_CS"/>
</dbReference>
<protein>
    <recommendedName>
        <fullName evidence="5">Tubulin delta chain</fullName>
    </recommendedName>
    <alternativeName>
        <fullName evidence="12">Delta-tubulin</fullName>
    </alternativeName>
</protein>
<name>A0AAN7VC90_9COLE</name>
<evidence type="ECO:0000256" key="8">
    <source>
        <dbReference type="ARBA" id="ARBA00022794"/>
    </source>
</evidence>
<dbReference type="PRINTS" id="PR01224">
    <property type="entry name" value="DELTATUBULIN"/>
</dbReference>
<comment type="subcellular location">
    <subcellularLocation>
        <location evidence="3">Cell projection</location>
        <location evidence="3">Cilium</location>
    </subcellularLocation>
    <subcellularLocation>
        <location evidence="1">Cytoplasm</location>
        <location evidence="1">Cytoskeleton</location>
        <location evidence="1">Microtubule organizing center</location>
        <location evidence="1">Centrosome</location>
        <location evidence="1">Centriole</location>
    </subcellularLocation>
    <subcellularLocation>
        <location evidence="2">Nucleus</location>
    </subcellularLocation>
</comment>
<keyword evidence="6 14" id="KW-0493">Microtubule</keyword>
<evidence type="ECO:0000256" key="6">
    <source>
        <dbReference type="ARBA" id="ARBA00022701"/>
    </source>
</evidence>
<dbReference type="EMBL" id="JAVRBK010000006">
    <property type="protein sequence ID" value="KAK5642881.1"/>
    <property type="molecule type" value="Genomic_DNA"/>
</dbReference>
<evidence type="ECO:0000256" key="11">
    <source>
        <dbReference type="ARBA" id="ARBA00023273"/>
    </source>
</evidence>
<feature type="domain" description="Tubulin/FtsZ GTPase" evidence="15">
    <location>
        <begin position="49"/>
        <end position="243"/>
    </location>
</feature>
<dbReference type="InterPro" id="IPR002967">
    <property type="entry name" value="Delta_tubulin"/>
</dbReference>
<dbReference type="InterPro" id="IPR000217">
    <property type="entry name" value="Tubulin"/>
</dbReference>
<evidence type="ECO:0000256" key="7">
    <source>
        <dbReference type="ARBA" id="ARBA00022741"/>
    </source>
</evidence>
<dbReference type="GO" id="GO:0005200">
    <property type="term" value="F:structural constituent of cytoskeleton"/>
    <property type="evidence" value="ECO:0007669"/>
    <property type="project" value="InterPro"/>
</dbReference>
<evidence type="ECO:0000256" key="4">
    <source>
        <dbReference type="ARBA" id="ARBA00009636"/>
    </source>
</evidence>
<reference evidence="16 17" key="1">
    <citation type="journal article" date="2024" name="Insects">
        <title>An Improved Chromosome-Level Genome Assembly of the Firefly Pyrocoelia pectoralis.</title>
        <authorList>
            <person name="Fu X."/>
            <person name="Meyer-Rochow V.B."/>
            <person name="Ballantyne L."/>
            <person name="Zhu X."/>
        </authorList>
    </citation>
    <scope>NUCLEOTIDE SEQUENCE [LARGE SCALE GENOMIC DNA]</scope>
    <source>
        <strain evidence="16">XCY_ONT2</strain>
    </source>
</reference>
<dbReference type="GO" id="GO:0005525">
    <property type="term" value="F:GTP binding"/>
    <property type="evidence" value="ECO:0007669"/>
    <property type="project" value="UniProtKB-UniRule"/>
</dbReference>
<comment type="function">
    <text evidence="13">Acts as a positive regulator of hedgehog signaling and regulates ciliary function.</text>
</comment>
<dbReference type="PROSITE" id="PS00227">
    <property type="entry name" value="TUBULIN"/>
    <property type="match status" value="1"/>
</dbReference>
<evidence type="ECO:0000256" key="10">
    <source>
        <dbReference type="ARBA" id="ARBA00023242"/>
    </source>
</evidence>
<dbReference type="InterPro" id="IPR036525">
    <property type="entry name" value="Tubulin/FtsZ_GTPase_sf"/>
</dbReference>
<dbReference type="CDD" id="cd02189">
    <property type="entry name" value="delta_zeta_tubulin-like"/>
    <property type="match status" value="1"/>
</dbReference>
<gene>
    <name evidence="16" type="ORF">RI129_009048</name>
</gene>
<evidence type="ECO:0000256" key="12">
    <source>
        <dbReference type="ARBA" id="ARBA00030594"/>
    </source>
</evidence>
<keyword evidence="7 14" id="KW-0547">Nucleotide-binding</keyword>
<evidence type="ECO:0000256" key="2">
    <source>
        <dbReference type="ARBA" id="ARBA00004123"/>
    </source>
</evidence>
<dbReference type="GO" id="GO:0005874">
    <property type="term" value="C:microtubule"/>
    <property type="evidence" value="ECO:0007669"/>
    <property type="project" value="UniProtKB-KW"/>
</dbReference>